<protein>
    <recommendedName>
        <fullName evidence="3">NADH-ubiquinone oxidoreductase chain 4L</fullName>
    </recommendedName>
    <alternativeName>
        <fullName evidence="9">NADH dehydrogenase subunit 4L</fullName>
    </alternativeName>
</protein>
<accession>A0A8K1ZFR9</accession>
<evidence type="ECO:0000256" key="2">
    <source>
        <dbReference type="ARBA" id="ARBA00010519"/>
    </source>
</evidence>
<keyword evidence="4 11" id="KW-0812">Transmembrane</keyword>
<dbReference type="EMBL" id="MZ274197">
    <property type="protein sequence ID" value="UGS80369.1"/>
    <property type="molecule type" value="Genomic_DNA"/>
</dbReference>
<geneLocation type="mitochondrion" evidence="12"/>
<dbReference type="GO" id="GO:0008137">
    <property type="term" value="F:NADH dehydrogenase (ubiquinone) activity"/>
    <property type="evidence" value="ECO:0007669"/>
    <property type="project" value="UniProtKB-EC"/>
</dbReference>
<evidence type="ECO:0000256" key="4">
    <source>
        <dbReference type="ARBA" id="ARBA00022692"/>
    </source>
</evidence>
<dbReference type="Pfam" id="PF00420">
    <property type="entry name" value="Oxidored_q2"/>
    <property type="match status" value="1"/>
</dbReference>
<keyword evidence="5" id="KW-1278">Translocase</keyword>
<keyword evidence="6 11" id="KW-1133">Transmembrane helix</keyword>
<evidence type="ECO:0000256" key="7">
    <source>
        <dbReference type="ARBA" id="ARBA00023027"/>
    </source>
</evidence>
<keyword evidence="7" id="KW-0520">NAD</keyword>
<feature type="transmembrane region" description="Helical" evidence="11">
    <location>
        <begin position="57"/>
        <end position="83"/>
    </location>
</feature>
<proteinExistence type="inferred from homology"/>
<dbReference type="Gene3D" id="1.10.287.3510">
    <property type="match status" value="1"/>
</dbReference>
<evidence type="ECO:0000256" key="5">
    <source>
        <dbReference type="ARBA" id="ARBA00022967"/>
    </source>
</evidence>
<organism evidence="12">
    <name type="scientific">Kilauella sp. KispEL</name>
    <dbReference type="NCBI Taxonomy" id="1940902"/>
    <lineage>
        <taxon>Eukaryota</taxon>
        <taxon>Metazoa</taxon>
        <taxon>Ecdysozoa</taxon>
        <taxon>Arthropoda</taxon>
        <taxon>Hexapoda</taxon>
        <taxon>Insecta</taxon>
        <taxon>Pterygota</taxon>
        <taxon>Neoptera</taxon>
        <taxon>Paraneoptera</taxon>
        <taxon>Psocodea</taxon>
        <taxon>Psocomorpha</taxon>
        <taxon>Homilopsocidea</taxon>
        <taxon>Elipsocoidea</taxon>
        <taxon>Elipsocidae</taxon>
        <taxon>Kilauella</taxon>
    </lineage>
</organism>
<feature type="transmembrane region" description="Helical" evidence="11">
    <location>
        <begin position="5"/>
        <end position="21"/>
    </location>
</feature>
<comment type="subcellular location">
    <subcellularLocation>
        <location evidence="1">Membrane</location>
        <topology evidence="1">Multi-pass membrane protein</topology>
    </subcellularLocation>
</comment>
<evidence type="ECO:0000256" key="3">
    <source>
        <dbReference type="ARBA" id="ARBA00016612"/>
    </source>
</evidence>
<evidence type="ECO:0000256" key="6">
    <source>
        <dbReference type="ARBA" id="ARBA00022989"/>
    </source>
</evidence>
<reference evidence="12" key="1">
    <citation type="submission" date="2021-05" db="EMBL/GenBank/DDBJ databases">
        <title>Mitochondrial genomes within bark lice (Insecta: Psocodea: Psocomorpha) reveal novel gene rearrangements containing phylogenetic signal.</title>
        <authorList>
            <person name="Saenz Manchola O.F."/>
            <person name="Virrueta Herrera S."/>
            <person name="D'alessio L.M."/>
            <person name="Yoshizawa K."/>
            <person name="Garcia Aldrete A.N."/>
            <person name="Johnson K.P."/>
        </authorList>
    </citation>
    <scope>NUCLEOTIDE SEQUENCE</scope>
</reference>
<gene>
    <name evidence="12" type="primary">ND4L</name>
</gene>
<evidence type="ECO:0000313" key="12">
    <source>
        <dbReference type="EMBL" id="UGS80369.1"/>
    </source>
</evidence>
<evidence type="ECO:0000256" key="11">
    <source>
        <dbReference type="SAM" id="Phobius"/>
    </source>
</evidence>
<sequence>MLFSIFTMFMLIFFMGLYSFFLKSNHFLNMLLSLEFLSLIIFIVLFLILYSSTEKFILMYYITFCVCEGALGLSLLVSLVRLVGNDYLNNLSFLKC</sequence>
<evidence type="ECO:0000256" key="10">
    <source>
        <dbReference type="ARBA" id="ARBA00049551"/>
    </source>
</evidence>
<dbReference type="InterPro" id="IPR039428">
    <property type="entry name" value="NUOK/Mnh_C1-like"/>
</dbReference>
<evidence type="ECO:0000256" key="8">
    <source>
        <dbReference type="ARBA" id="ARBA00023136"/>
    </source>
</evidence>
<keyword evidence="12" id="KW-0496">Mitochondrion</keyword>
<dbReference type="AlphaFoldDB" id="A0A8K1ZFR9"/>
<feature type="transmembrane region" description="Helical" evidence="11">
    <location>
        <begin position="27"/>
        <end position="50"/>
    </location>
</feature>
<comment type="catalytic activity">
    <reaction evidence="10">
        <text>a ubiquinone + NADH + 5 H(+)(in) = a ubiquinol + NAD(+) + 4 H(+)(out)</text>
        <dbReference type="Rhea" id="RHEA:29091"/>
        <dbReference type="Rhea" id="RHEA-COMP:9565"/>
        <dbReference type="Rhea" id="RHEA-COMP:9566"/>
        <dbReference type="ChEBI" id="CHEBI:15378"/>
        <dbReference type="ChEBI" id="CHEBI:16389"/>
        <dbReference type="ChEBI" id="CHEBI:17976"/>
        <dbReference type="ChEBI" id="CHEBI:57540"/>
        <dbReference type="ChEBI" id="CHEBI:57945"/>
        <dbReference type="EC" id="7.1.1.2"/>
    </reaction>
</comment>
<evidence type="ECO:0000256" key="9">
    <source>
        <dbReference type="ARBA" id="ARBA00031586"/>
    </source>
</evidence>
<evidence type="ECO:0000256" key="1">
    <source>
        <dbReference type="ARBA" id="ARBA00004141"/>
    </source>
</evidence>
<dbReference type="GO" id="GO:0016020">
    <property type="term" value="C:membrane"/>
    <property type="evidence" value="ECO:0007669"/>
    <property type="project" value="UniProtKB-SubCell"/>
</dbReference>
<comment type="similarity">
    <text evidence="2">Belongs to the complex I subunit 4L family.</text>
</comment>
<name>A0A8K1ZFR9_9NEOP</name>
<keyword evidence="8 11" id="KW-0472">Membrane</keyword>